<dbReference type="EMBL" id="QRST01000014">
    <property type="protein sequence ID" value="RGQ04584.1"/>
    <property type="molecule type" value="Genomic_DNA"/>
</dbReference>
<accession>A0A411ZP38</accession>
<evidence type="ECO:0000259" key="6">
    <source>
        <dbReference type="PROSITE" id="PS51094"/>
    </source>
</evidence>
<dbReference type="InterPro" id="IPR002178">
    <property type="entry name" value="PTS_EIIA_type-2_dom"/>
</dbReference>
<gene>
    <name evidence="7" type="ORF">DWZ11_07755</name>
</gene>
<dbReference type="GO" id="GO:0009401">
    <property type="term" value="P:phosphoenolpyruvate-dependent sugar phosphotransferase system"/>
    <property type="evidence" value="ECO:0007669"/>
    <property type="project" value="UniProtKB-KW"/>
</dbReference>
<dbReference type="NCBIfam" id="TIGR00848">
    <property type="entry name" value="fruA"/>
    <property type="match status" value="1"/>
</dbReference>
<dbReference type="GO" id="GO:0016020">
    <property type="term" value="C:membrane"/>
    <property type="evidence" value="ECO:0007669"/>
    <property type="project" value="InterPro"/>
</dbReference>
<dbReference type="InterPro" id="IPR004715">
    <property type="entry name" value="PTS_IIA_fruc"/>
</dbReference>
<dbReference type="SUPFAM" id="SSF55804">
    <property type="entry name" value="Phoshotransferase/anion transport protein"/>
    <property type="match status" value="1"/>
</dbReference>
<evidence type="ECO:0000313" key="7">
    <source>
        <dbReference type="EMBL" id="RGQ04584.1"/>
    </source>
</evidence>
<keyword evidence="2" id="KW-0597">Phosphoprotein</keyword>
<dbReference type="Proteomes" id="UP000284662">
    <property type="component" value="Unassembled WGS sequence"/>
</dbReference>
<keyword evidence="4" id="KW-0808">Transferase</keyword>
<sequence>MNISDLLIKDNILLNLSVSSKLDAFKELSSKLLINNCINDQKEYINALIKREQEFSTNIGFGIAIPHAKDKSVNKASIAIGTFSPGLNYEDGEAPVKLMFLLAVPTESDNLHLEILKRLSRKIIDTKFRENLLSAKTVNDIFKIMETI</sequence>
<evidence type="ECO:0000256" key="2">
    <source>
        <dbReference type="ARBA" id="ARBA00022553"/>
    </source>
</evidence>
<proteinExistence type="predicted"/>
<comment type="caution">
    <text evidence="7">The sequence shown here is derived from an EMBL/GenBank/DDBJ whole genome shotgun (WGS) entry which is preliminary data.</text>
</comment>
<evidence type="ECO:0000313" key="8">
    <source>
        <dbReference type="Proteomes" id="UP000284662"/>
    </source>
</evidence>
<dbReference type="RefSeq" id="WP_008538690.1">
    <property type="nucleotide sequence ID" value="NZ_QRST01000014.1"/>
</dbReference>
<dbReference type="InterPro" id="IPR051541">
    <property type="entry name" value="PTS_SugarTrans_NitroReg"/>
</dbReference>
<protein>
    <submittedName>
        <fullName evidence="7">PTS sugar transporter subunit IIA</fullName>
    </submittedName>
</protein>
<dbReference type="PROSITE" id="PS00372">
    <property type="entry name" value="PTS_EIIA_TYPE_2_HIS"/>
    <property type="match status" value="1"/>
</dbReference>
<evidence type="ECO:0000256" key="5">
    <source>
        <dbReference type="ARBA" id="ARBA00022683"/>
    </source>
</evidence>
<dbReference type="Pfam" id="PF00359">
    <property type="entry name" value="PTS_EIIA_2"/>
    <property type="match status" value="1"/>
</dbReference>
<dbReference type="GO" id="GO:0008982">
    <property type="term" value="F:protein-N(PI)-phosphohistidine-sugar phosphotransferase activity"/>
    <property type="evidence" value="ECO:0007669"/>
    <property type="project" value="InterPro"/>
</dbReference>
<reference evidence="7 8" key="1">
    <citation type="submission" date="2018-08" db="EMBL/GenBank/DDBJ databases">
        <title>A genome reference for cultivated species of the human gut microbiota.</title>
        <authorList>
            <person name="Zou Y."/>
            <person name="Xue W."/>
            <person name="Luo G."/>
        </authorList>
    </citation>
    <scope>NUCLEOTIDE SEQUENCE [LARGE SCALE GENOMIC DNA]</scope>
    <source>
        <strain evidence="7 8">AF29-2</strain>
    </source>
</reference>
<keyword evidence="3 7" id="KW-0762">Sugar transport</keyword>
<keyword evidence="1" id="KW-0813">Transport</keyword>
<dbReference type="PANTHER" id="PTHR47738">
    <property type="entry name" value="PTS SYSTEM FRUCTOSE-LIKE EIIA COMPONENT-RELATED"/>
    <property type="match status" value="1"/>
</dbReference>
<feature type="domain" description="PTS EIIA type-2" evidence="6">
    <location>
        <begin position="5"/>
        <end position="148"/>
    </location>
</feature>
<name>A0A411ZP38_9FIRM</name>
<evidence type="ECO:0000256" key="3">
    <source>
        <dbReference type="ARBA" id="ARBA00022597"/>
    </source>
</evidence>
<dbReference type="PROSITE" id="PS51094">
    <property type="entry name" value="PTS_EIIA_TYPE_2"/>
    <property type="match status" value="1"/>
</dbReference>
<dbReference type="PANTHER" id="PTHR47738:SF2">
    <property type="entry name" value="PTS SYSTEM FRUCTOSE-LIKE EIIA COMPONENT"/>
    <property type="match status" value="1"/>
</dbReference>
<dbReference type="CDD" id="cd00211">
    <property type="entry name" value="PTS_IIA_fru"/>
    <property type="match status" value="1"/>
</dbReference>
<dbReference type="Gene3D" id="3.40.930.10">
    <property type="entry name" value="Mannitol-specific EII, Chain A"/>
    <property type="match status" value="1"/>
</dbReference>
<organism evidence="7 8">
    <name type="scientific">Megamonas rupellensis</name>
    <dbReference type="NCBI Taxonomy" id="491921"/>
    <lineage>
        <taxon>Bacteria</taxon>
        <taxon>Bacillati</taxon>
        <taxon>Bacillota</taxon>
        <taxon>Negativicutes</taxon>
        <taxon>Selenomonadales</taxon>
        <taxon>Selenomonadaceae</taxon>
        <taxon>Megamonas</taxon>
    </lineage>
</organism>
<dbReference type="InterPro" id="IPR016152">
    <property type="entry name" value="PTrfase/Anion_transptr"/>
</dbReference>
<keyword evidence="5" id="KW-0598">Phosphotransferase system</keyword>
<dbReference type="GeneID" id="62777930"/>
<evidence type="ECO:0000256" key="1">
    <source>
        <dbReference type="ARBA" id="ARBA00022448"/>
    </source>
</evidence>
<dbReference type="AlphaFoldDB" id="A0A411ZP38"/>
<evidence type="ECO:0000256" key="4">
    <source>
        <dbReference type="ARBA" id="ARBA00022679"/>
    </source>
</evidence>